<reference evidence="2 3" key="3">
    <citation type="submission" date="2019-11" db="EMBL/GenBank/DDBJ databases">
        <title>A de novo genome assembly of a pear dwarfing rootstock.</title>
        <authorList>
            <person name="Wang F."/>
            <person name="Wang J."/>
            <person name="Li S."/>
            <person name="Zhang Y."/>
            <person name="Fang M."/>
            <person name="Ma L."/>
            <person name="Zhao Y."/>
            <person name="Jiang S."/>
        </authorList>
    </citation>
    <scope>NUCLEOTIDE SEQUENCE [LARGE SCALE GENOMIC DNA]</scope>
    <source>
        <strain evidence="2">S2</strain>
        <tissue evidence="2">Leaf</tissue>
    </source>
</reference>
<organism evidence="2 3">
    <name type="scientific">Pyrus ussuriensis x Pyrus communis</name>
    <dbReference type="NCBI Taxonomy" id="2448454"/>
    <lineage>
        <taxon>Eukaryota</taxon>
        <taxon>Viridiplantae</taxon>
        <taxon>Streptophyta</taxon>
        <taxon>Embryophyta</taxon>
        <taxon>Tracheophyta</taxon>
        <taxon>Spermatophyta</taxon>
        <taxon>Magnoliopsida</taxon>
        <taxon>eudicotyledons</taxon>
        <taxon>Gunneridae</taxon>
        <taxon>Pentapetalae</taxon>
        <taxon>rosids</taxon>
        <taxon>fabids</taxon>
        <taxon>Rosales</taxon>
        <taxon>Rosaceae</taxon>
        <taxon>Amygdaloideae</taxon>
        <taxon>Maleae</taxon>
        <taxon>Pyrus</taxon>
    </lineage>
</organism>
<evidence type="ECO:0000256" key="1">
    <source>
        <dbReference type="SAM" id="MobiDB-lite"/>
    </source>
</evidence>
<name>A0A5N5F2R2_9ROSA</name>
<comment type="caution">
    <text evidence="2">The sequence shown here is derived from an EMBL/GenBank/DDBJ whole genome shotgun (WGS) entry which is preliminary data.</text>
</comment>
<gene>
    <name evidence="2" type="ORF">D8674_000226</name>
</gene>
<evidence type="ECO:0000313" key="2">
    <source>
        <dbReference type="EMBL" id="KAB2597306.1"/>
    </source>
</evidence>
<dbReference type="AlphaFoldDB" id="A0A5N5F2R2"/>
<dbReference type="OrthoDB" id="1701901at2759"/>
<feature type="region of interest" description="Disordered" evidence="1">
    <location>
        <begin position="212"/>
        <end position="232"/>
    </location>
</feature>
<keyword evidence="3" id="KW-1185">Reference proteome</keyword>
<dbReference type="Proteomes" id="UP000327157">
    <property type="component" value="Chromosome 1"/>
</dbReference>
<dbReference type="EMBL" id="SMOL01000768">
    <property type="protein sequence ID" value="KAB2597306.1"/>
    <property type="molecule type" value="Genomic_DNA"/>
</dbReference>
<evidence type="ECO:0000313" key="3">
    <source>
        <dbReference type="Proteomes" id="UP000327157"/>
    </source>
</evidence>
<accession>A0A5N5F2R2</accession>
<proteinExistence type="predicted"/>
<protein>
    <submittedName>
        <fullName evidence="2">Uncharacterized protein</fullName>
    </submittedName>
</protein>
<reference evidence="2 3" key="1">
    <citation type="submission" date="2019-09" db="EMBL/GenBank/DDBJ databases">
        <authorList>
            <person name="Ou C."/>
        </authorList>
    </citation>
    <scope>NUCLEOTIDE SEQUENCE [LARGE SCALE GENOMIC DNA]</scope>
    <source>
        <strain evidence="2">S2</strain>
        <tissue evidence="2">Leaf</tissue>
    </source>
</reference>
<reference evidence="3" key="2">
    <citation type="submission" date="2019-10" db="EMBL/GenBank/DDBJ databases">
        <title>A de novo genome assembly of a pear dwarfing rootstock.</title>
        <authorList>
            <person name="Wang F."/>
            <person name="Wang J."/>
            <person name="Li S."/>
            <person name="Zhang Y."/>
            <person name="Fang M."/>
            <person name="Ma L."/>
            <person name="Zhao Y."/>
            <person name="Jiang S."/>
        </authorList>
    </citation>
    <scope>NUCLEOTIDE SEQUENCE [LARGE SCALE GENOMIC DNA]</scope>
</reference>
<sequence length="232" mass="25625">MESLAKHFGSSVSLSEKERGGIKIEKKDTNGALLRFHHSIVAEVFSTKAINENGFIDQFTSLWRRKEGVSIQALGEARFMARFVGRRNMVRVLEADKPWVFQDDLEAVEECASVEDVEALYAFNGFDAEFHLKGKLICGKGSTCEGGEARERAFDAGWIGPGGVVTPEAGSIVLEEPPEEVVVAEGGAKRSREDDDDMHVVIVEEGLSRVKKNPRFEKDQAEANYEGSSRSQ</sequence>